<keyword evidence="4" id="KW-1003">Cell membrane</keyword>
<feature type="transmembrane region" description="Helical" evidence="12">
    <location>
        <begin position="229"/>
        <end position="250"/>
    </location>
</feature>
<dbReference type="GO" id="GO:0070069">
    <property type="term" value="C:cytochrome complex"/>
    <property type="evidence" value="ECO:0007669"/>
    <property type="project" value="TreeGrafter"/>
</dbReference>
<keyword evidence="5" id="KW-0349">Heme</keyword>
<dbReference type="GO" id="GO:0005886">
    <property type="term" value="C:plasma membrane"/>
    <property type="evidence" value="ECO:0007669"/>
    <property type="project" value="UniProtKB-SubCell"/>
</dbReference>
<keyword evidence="3" id="KW-0813">Transport</keyword>
<evidence type="ECO:0008006" key="14">
    <source>
        <dbReference type="Google" id="ProtNLM"/>
    </source>
</evidence>
<dbReference type="HOGENOM" id="CLU_049294_0_1_9"/>
<feature type="transmembrane region" description="Helical" evidence="12">
    <location>
        <begin position="81"/>
        <end position="100"/>
    </location>
</feature>
<organism evidence="13">
    <name type="scientific">Bacillus thuringiensis DB27</name>
    <dbReference type="NCBI Taxonomy" id="1431339"/>
    <lineage>
        <taxon>Bacteria</taxon>
        <taxon>Bacillati</taxon>
        <taxon>Bacillota</taxon>
        <taxon>Bacilli</taxon>
        <taxon>Bacillales</taxon>
        <taxon>Bacillaceae</taxon>
        <taxon>Bacillus</taxon>
        <taxon>Bacillus cereus group</taxon>
    </lineage>
</organism>
<dbReference type="PANTHER" id="PTHR43141:SF5">
    <property type="entry name" value="CYTOCHROME BD-I UBIQUINOL OXIDASE SUBUNIT 2"/>
    <property type="match status" value="1"/>
</dbReference>
<reference evidence="13" key="1">
    <citation type="submission" date="2014-01" db="EMBL/GenBank/DDBJ databases">
        <title>Draft genome sequence of highly nematicidal Bacillus thuringiensis DB27.</title>
        <authorList>
            <person name="Iatsenko I."/>
            <person name="Pickard D."/>
            <person name="Corton C."/>
            <person name="Dougan G."/>
            <person name="Sommer R.J."/>
        </authorList>
    </citation>
    <scope>NUCLEOTIDE SEQUENCE [LARGE SCALE GENOMIC DNA]</scope>
    <source>
        <strain evidence="13">DB27</strain>
    </source>
</reference>
<keyword evidence="9 12" id="KW-1133">Transmembrane helix</keyword>
<keyword evidence="8" id="KW-0249">Electron transport</keyword>
<keyword evidence="11 12" id="KW-0472">Membrane</keyword>
<evidence type="ECO:0000256" key="6">
    <source>
        <dbReference type="ARBA" id="ARBA00022692"/>
    </source>
</evidence>
<dbReference type="RefSeq" id="WP_030028849.1">
    <property type="nucleotide sequence ID" value="NZ_HG810019.1"/>
</dbReference>
<dbReference type="NCBIfam" id="TIGR00203">
    <property type="entry name" value="cydB"/>
    <property type="match status" value="1"/>
</dbReference>
<comment type="subcellular location">
    <subcellularLocation>
        <location evidence="1">Cell membrane</location>
        <topology evidence="1">Multi-pass membrane protein</topology>
    </subcellularLocation>
</comment>
<evidence type="ECO:0000256" key="12">
    <source>
        <dbReference type="SAM" id="Phobius"/>
    </source>
</evidence>
<evidence type="ECO:0000256" key="10">
    <source>
        <dbReference type="ARBA" id="ARBA00023004"/>
    </source>
</evidence>
<evidence type="ECO:0000256" key="5">
    <source>
        <dbReference type="ARBA" id="ARBA00022617"/>
    </source>
</evidence>
<dbReference type="EMBL" id="HG810019">
    <property type="protein sequence ID" value="CDN38421.1"/>
    <property type="molecule type" value="Genomic_DNA"/>
</dbReference>
<feature type="transmembrane region" description="Helical" evidence="12">
    <location>
        <begin position="120"/>
        <end position="142"/>
    </location>
</feature>
<feature type="transmembrane region" description="Helical" evidence="12">
    <location>
        <begin position="162"/>
        <end position="184"/>
    </location>
</feature>
<evidence type="ECO:0000256" key="1">
    <source>
        <dbReference type="ARBA" id="ARBA00004651"/>
    </source>
</evidence>
<gene>
    <name evidence="13" type="ORF">BTDB27_004763</name>
</gene>
<dbReference type="GO" id="GO:0019646">
    <property type="term" value="P:aerobic electron transport chain"/>
    <property type="evidence" value="ECO:0007669"/>
    <property type="project" value="TreeGrafter"/>
</dbReference>
<evidence type="ECO:0000313" key="13">
    <source>
        <dbReference type="EMBL" id="CDN38421.1"/>
    </source>
</evidence>
<evidence type="ECO:0000256" key="8">
    <source>
        <dbReference type="ARBA" id="ARBA00022982"/>
    </source>
</evidence>
<evidence type="ECO:0000256" key="7">
    <source>
        <dbReference type="ARBA" id="ARBA00022723"/>
    </source>
</evidence>
<dbReference type="GO" id="GO:0046872">
    <property type="term" value="F:metal ion binding"/>
    <property type="evidence" value="ECO:0007669"/>
    <property type="project" value="UniProtKB-KW"/>
</dbReference>
<keyword evidence="7" id="KW-0479">Metal-binding</keyword>
<keyword evidence="10" id="KW-0408">Iron</keyword>
<feature type="transmembrane region" description="Helical" evidence="12">
    <location>
        <begin position="6"/>
        <end position="30"/>
    </location>
</feature>
<dbReference type="AlphaFoldDB" id="W8YJ04"/>
<evidence type="ECO:0000256" key="3">
    <source>
        <dbReference type="ARBA" id="ARBA00022448"/>
    </source>
</evidence>
<evidence type="ECO:0000256" key="11">
    <source>
        <dbReference type="ARBA" id="ARBA00023136"/>
    </source>
</evidence>
<reference evidence="13" key="2">
    <citation type="submission" date="2014-01" db="EMBL/GenBank/DDBJ databases">
        <authorList>
            <person name="Aslett M."/>
        </authorList>
    </citation>
    <scope>NUCLEOTIDE SEQUENCE [LARGE SCALE GENOMIC DNA]</scope>
    <source>
        <strain evidence="13">DB27</strain>
    </source>
</reference>
<protein>
    <recommendedName>
        <fullName evidence="14">Cytochrome d ubiquinol oxidase subunit II</fullName>
    </recommendedName>
</protein>
<dbReference type="PANTHER" id="PTHR43141">
    <property type="entry name" value="CYTOCHROME BD2 SUBUNIT II"/>
    <property type="match status" value="1"/>
</dbReference>
<evidence type="ECO:0000256" key="9">
    <source>
        <dbReference type="ARBA" id="ARBA00022989"/>
    </source>
</evidence>
<dbReference type="Proteomes" id="UP000030682">
    <property type="component" value="Unassembled WGS sequence"/>
</dbReference>
<evidence type="ECO:0000256" key="2">
    <source>
        <dbReference type="ARBA" id="ARBA00007543"/>
    </source>
</evidence>
<dbReference type="PIRSF" id="PIRSF000267">
    <property type="entry name" value="Cyt_oxidse_sub2"/>
    <property type="match status" value="1"/>
</dbReference>
<proteinExistence type="inferred from homology"/>
<dbReference type="GO" id="GO:0016682">
    <property type="term" value="F:oxidoreductase activity, acting on diphenols and related substances as donors, oxygen as acceptor"/>
    <property type="evidence" value="ECO:0007669"/>
    <property type="project" value="TreeGrafter"/>
</dbReference>
<keyword evidence="6 12" id="KW-0812">Transmembrane</keyword>
<feature type="transmembrane region" description="Helical" evidence="12">
    <location>
        <begin position="257"/>
        <end position="278"/>
    </location>
</feature>
<evidence type="ECO:0000256" key="4">
    <source>
        <dbReference type="ARBA" id="ARBA00022475"/>
    </source>
</evidence>
<dbReference type="InterPro" id="IPR003317">
    <property type="entry name" value="Cyt-d_oxidase_su2"/>
</dbReference>
<dbReference type="Pfam" id="PF02322">
    <property type="entry name" value="Cyt_bd_oxida_II"/>
    <property type="match status" value="1"/>
</dbReference>
<feature type="transmembrane region" description="Helical" evidence="12">
    <location>
        <begin position="306"/>
        <end position="329"/>
    </location>
</feature>
<dbReference type="GO" id="GO:0009055">
    <property type="term" value="F:electron transfer activity"/>
    <property type="evidence" value="ECO:0007669"/>
    <property type="project" value="TreeGrafter"/>
</dbReference>
<accession>W8YJ04</accession>
<name>W8YJ04_BACTU</name>
<feature type="transmembrane region" description="Helical" evidence="12">
    <location>
        <begin position="196"/>
        <end position="217"/>
    </location>
</feature>
<sequence length="345" mass="38641">MSHDMLAIIWFGLWGVIWTVYFILDGYALGNGMIFPFVTKDRQERNQLQEAIGPFWGGNEVWLITAGGATFAAFPVTYANMFSYLYTPLFLVLLALFARAAGLEFMHKDDSPIWQKTCKWAFAIGSFLIAFLFGVTFANLYYGLQIGKNGYEGNLLSLLNHYGILGGLFFTAIFVVSGALWVMIKTTGEVSDRAYKIARPFSMATAIILAIFYVATANRTNLFQNFTEYPVLFILPVLAMLMSVLALIMVYKHKIGLAFTFICLTIAMFMTTGFAGMFPRMLPSRINDAYSTTLYNAAGSQLNLKIMFFVAMVMVPIVIGYQLWSYSIFKNKIHKDSAKGSCPST</sequence>
<comment type="similarity">
    <text evidence="2">Belongs to the cytochrome ubiquinol oxidase subunit 2 family.</text>
</comment>